<organism evidence="2 3">
    <name type="scientific">Levilactobacillus senmaizukei DSM 21775 = NBRC 103853</name>
    <dbReference type="NCBI Taxonomy" id="1423803"/>
    <lineage>
        <taxon>Bacteria</taxon>
        <taxon>Bacillati</taxon>
        <taxon>Bacillota</taxon>
        <taxon>Bacilli</taxon>
        <taxon>Lactobacillales</taxon>
        <taxon>Lactobacillaceae</taxon>
        <taxon>Levilactobacillus</taxon>
    </lineage>
</organism>
<dbReference type="InterPro" id="IPR044081">
    <property type="entry name" value="DUF5776"/>
</dbReference>
<dbReference type="EMBL" id="AYZH01000003">
    <property type="protein sequence ID" value="KRN02941.1"/>
    <property type="molecule type" value="Genomic_DNA"/>
</dbReference>
<feature type="domain" description="DUF5776" evidence="1">
    <location>
        <begin position="18"/>
        <end position="84"/>
    </location>
</feature>
<dbReference type="AlphaFoldDB" id="A0A0R2DS74"/>
<evidence type="ECO:0000313" key="2">
    <source>
        <dbReference type="EMBL" id="KRN02941.1"/>
    </source>
</evidence>
<dbReference type="Pfam" id="PF19087">
    <property type="entry name" value="DUF5776"/>
    <property type="match status" value="1"/>
</dbReference>
<protein>
    <recommendedName>
        <fullName evidence="1">DUF5776 domain-containing protein</fullName>
    </recommendedName>
</protein>
<dbReference type="Proteomes" id="UP000051589">
    <property type="component" value="Unassembled WGS sequence"/>
</dbReference>
<dbReference type="STRING" id="1423803.FD13_GL001257"/>
<sequence length="89" mass="10110">MANTSLPTKKLVIAGKYKMPKRVQAKTAINRYGTANLTKKNKHFAKKSTFTIKGWAYSNTNNFRKGDTLRYKVAGGYITGNSRFIKTFR</sequence>
<evidence type="ECO:0000313" key="3">
    <source>
        <dbReference type="Proteomes" id="UP000051589"/>
    </source>
</evidence>
<proteinExistence type="predicted"/>
<evidence type="ECO:0000259" key="1">
    <source>
        <dbReference type="Pfam" id="PF19087"/>
    </source>
</evidence>
<dbReference type="PATRIC" id="fig|1423803.3.peg.1282"/>
<accession>A0A0R2DS74</accession>
<reference evidence="2 3" key="1">
    <citation type="journal article" date="2015" name="Genome Announc.">
        <title>Expanding the biotechnology potential of lactobacilli through comparative genomics of 213 strains and associated genera.</title>
        <authorList>
            <person name="Sun Z."/>
            <person name="Harris H.M."/>
            <person name="McCann A."/>
            <person name="Guo C."/>
            <person name="Argimon S."/>
            <person name="Zhang W."/>
            <person name="Yang X."/>
            <person name="Jeffery I.B."/>
            <person name="Cooney J.C."/>
            <person name="Kagawa T.F."/>
            <person name="Liu W."/>
            <person name="Song Y."/>
            <person name="Salvetti E."/>
            <person name="Wrobel A."/>
            <person name="Rasinkangas P."/>
            <person name="Parkhill J."/>
            <person name="Rea M.C."/>
            <person name="O'Sullivan O."/>
            <person name="Ritari J."/>
            <person name="Douillard F.P."/>
            <person name="Paul Ross R."/>
            <person name="Yang R."/>
            <person name="Briner A.E."/>
            <person name="Felis G.E."/>
            <person name="de Vos W.M."/>
            <person name="Barrangou R."/>
            <person name="Klaenhammer T.R."/>
            <person name="Caufield P.W."/>
            <person name="Cui Y."/>
            <person name="Zhang H."/>
            <person name="O'Toole P.W."/>
        </authorList>
    </citation>
    <scope>NUCLEOTIDE SEQUENCE [LARGE SCALE GENOMIC DNA]</scope>
    <source>
        <strain evidence="2 3">DSM 21775</strain>
    </source>
</reference>
<dbReference type="RefSeq" id="WP_162257424.1">
    <property type="nucleotide sequence ID" value="NZ_AYZH01000003.1"/>
</dbReference>
<keyword evidence="3" id="KW-1185">Reference proteome</keyword>
<comment type="caution">
    <text evidence="2">The sequence shown here is derived from an EMBL/GenBank/DDBJ whole genome shotgun (WGS) entry which is preliminary data.</text>
</comment>
<gene>
    <name evidence="2" type="ORF">FD13_GL001257</name>
</gene>
<name>A0A0R2DS74_9LACO</name>